<name>A0A840I6R9_9PROT</name>
<evidence type="ECO:0000313" key="2">
    <source>
        <dbReference type="Proteomes" id="UP000563524"/>
    </source>
</evidence>
<keyword evidence="2" id="KW-1185">Reference proteome</keyword>
<dbReference type="RefSeq" id="WP_183819183.1">
    <property type="nucleotide sequence ID" value="NZ_JACHOB010000006.1"/>
</dbReference>
<dbReference type="Proteomes" id="UP000563524">
    <property type="component" value="Unassembled WGS sequence"/>
</dbReference>
<dbReference type="Gene3D" id="1.10.357.10">
    <property type="entry name" value="Tetracycline Repressor, domain 2"/>
    <property type="match status" value="1"/>
</dbReference>
<dbReference type="EMBL" id="JACHOB010000006">
    <property type="protein sequence ID" value="MBB4660005.1"/>
    <property type="molecule type" value="Genomic_DNA"/>
</dbReference>
<organism evidence="1 2">
    <name type="scientific">Parvularcula dongshanensis</name>
    <dbReference type="NCBI Taxonomy" id="1173995"/>
    <lineage>
        <taxon>Bacteria</taxon>
        <taxon>Pseudomonadati</taxon>
        <taxon>Pseudomonadota</taxon>
        <taxon>Alphaproteobacteria</taxon>
        <taxon>Parvularculales</taxon>
        <taxon>Parvularculaceae</taxon>
        <taxon>Parvularcula</taxon>
    </lineage>
</organism>
<proteinExistence type="predicted"/>
<sequence>MFRREFRGCAEAAAAISNEHDPGEALAVWLQRYAEFIQAKRGLRVAA</sequence>
<evidence type="ECO:0000313" key="1">
    <source>
        <dbReference type="EMBL" id="MBB4660005.1"/>
    </source>
</evidence>
<accession>A0A840I6R9</accession>
<dbReference type="AlphaFoldDB" id="A0A840I6R9"/>
<protein>
    <submittedName>
        <fullName evidence="1">Uncharacterized protein</fullName>
    </submittedName>
</protein>
<gene>
    <name evidence="1" type="ORF">GGQ59_002549</name>
</gene>
<reference evidence="1 2" key="1">
    <citation type="submission" date="2020-08" db="EMBL/GenBank/DDBJ databases">
        <title>Genomic Encyclopedia of Type Strains, Phase IV (KMG-IV): sequencing the most valuable type-strain genomes for metagenomic binning, comparative biology and taxonomic classification.</title>
        <authorList>
            <person name="Goeker M."/>
        </authorList>
    </citation>
    <scope>NUCLEOTIDE SEQUENCE [LARGE SCALE GENOMIC DNA]</scope>
    <source>
        <strain evidence="1 2">DSM 102850</strain>
    </source>
</reference>
<comment type="caution">
    <text evidence="1">The sequence shown here is derived from an EMBL/GenBank/DDBJ whole genome shotgun (WGS) entry which is preliminary data.</text>
</comment>